<sequence length="118" mass="13401">MEPTKKRRTKEAYVSIRAVGPAKNLEKAMEALESLGFRDVEESTPWREVFSEYSDDELPGAVLSGLRYREGLTQKQLSDLTGIPQSNISQMERGKRTIGRERAKRLAQALNADYRTLL</sequence>
<dbReference type="SMART" id="SM00530">
    <property type="entry name" value="HTH_XRE"/>
    <property type="match status" value="1"/>
</dbReference>
<dbReference type="Proteomes" id="UP000183994">
    <property type="component" value="Unassembled WGS sequence"/>
</dbReference>
<gene>
    <name evidence="2" type="ORF">SAMN02745216_01425</name>
</gene>
<dbReference type="InterPro" id="IPR001387">
    <property type="entry name" value="Cro/C1-type_HTH"/>
</dbReference>
<reference evidence="3" key="1">
    <citation type="submission" date="2016-11" db="EMBL/GenBank/DDBJ databases">
        <authorList>
            <person name="Varghese N."/>
            <person name="Submissions S."/>
        </authorList>
    </citation>
    <scope>NUCLEOTIDE SEQUENCE [LARGE SCALE GENOMIC DNA]</scope>
    <source>
        <strain evidence="3">DSM 16219</strain>
    </source>
</reference>
<dbReference type="CDD" id="cd00093">
    <property type="entry name" value="HTH_XRE"/>
    <property type="match status" value="1"/>
</dbReference>
<dbReference type="GO" id="GO:0003677">
    <property type="term" value="F:DNA binding"/>
    <property type="evidence" value="ECO:0007669"/>
    <property type="project" value="InterPro"/>
</dbReference>
<dbReference type="RefSeq" id="WP_073474425.1">
    <property type="nucleotide sequence ID" value="NZ_FQZU01000006.1"/>
</dbReference>
<dbReference type="SUPFAM" id="SSF47413">
    <property type="entry name" value="lambda repressor-like DNA-binding domains"/>
    <property type="match status" value="1"/>
</dbReference>
<dbReference type="AlphaFoldDB" id="A0A1M6IC29"/>
<accession>A0A1M6IC29</accession>
<dbReference type="STRING" id="1121393.SAMN02745216_01425"/>
<dbReference type="Gene3D" id="1.10.260.40">
    <property type="entry name" value="lambda repressor-like DNA-binding domains"/>
    <property type="match status" value="1"/>
</dbReference>
<name>A0A1M6IC29_9BACT</name>
<proteinExistence type="predicted"/>
<dbReference type="Pfam" id="PF01381">
    <property type="entry name" value="HTH_3"/>
    <property type="match status" value="1"/>
</dbReference>
<organism evidence="2 3">
    <name type="scientific">Desulfatibacillum alkenivorans DSM 16219</name>
    <dbReference type="NCBI Taxonomy" id="1121393"/>
    <lineage>
        <taxon>Bacteria</taxon>
        <taxon>Pseudomonadati</taxon>
        <taxon>Thermodesulfobacteriota</taxon>
        <taxon>Desulfobacteria</taxon>
        <taxon>Desulfobacterales</taxon>
        <taxon>Desulfatibacillaceae</taxon>
        <taxon>Desulfatibacillum</taxon>
    </lineage>
</organism>
<dbReference type="PROSITE" id="PS50943">
    <property type="entry name" value="HTH_CROC1"/>
    <property type="match status" value="1"/>
</dbReference>
<dbReference type="InterPro" id="IPR010982">
    <property type="entry name" value="Lambda_DNA-bd_dom_sf"/>
</dbReference>
<evidence type="ECO:0000259" key="1">
    <source>
        <dbReference type="PROSITE" id="PS50943"/>
    </source>
</evidence>
<evidence type="ECO:0000313" key="3">
    <source>
        <dbReference type="Proteomes" id="UP000183994"/>
    </source>
</evidence>
<dbReference type="EMBL" id="FQZU01000006">
    <property type="protein sequence ID" value="SHJ32029.1"/>
    <property type="molecule type" value="Genomic_DNA"/>
</dbReference>
<evidence type="ECO:0000313" key="2">
    <source>
        <dbReference type="EMBL" id="SHJ32029.1"/>
    </source>
</evidence>
<keyword evidence="3" id="KW-1185">Reference proteome</keyword>
<protein>
    <submittedName>
        <fullName evidence="2">Helix-turn-helix</fullName>
    </submittedName>
</protein>
<feature type="domain" description="HTH cro/C1-type" evidence="1">
    <location>
        <begin position="63"/>
        <end position="117"/>
    </location>
</feature>